<organism evidence="2">
    <name type="scientific">Trypanosoma brucei</name>
    <dbReference type="NCBI Taxonomy" id="5691"/>
    <lineage>
        <taxon>Eukaryota</taxon>
        <taxon>Discoba</taxon>
        <taxon>Euglenozoa</taxon>
        <taxon>Kinetoplastea</taxon>
        <taxon>Metakinetoplastina</taxon>
        <taxon>Trypanosomatida</taxon>
        <taxon>Trypanosomatidae</taxon>
        <taxon>Trypanosoma</taxon>
    </lineage>
</organism>
<proteinExistence type="predicted"/>
<protein>
    <submittedName>
        <fullName evidence="2">Variant surface glycoprotein 1125.2562</fullName>
    </submittedName>
</protein>
<reference evidence="2" key="1">
    <citation type="submission" date="2016-08" db="EMBL/GenBank/DDBJ databases">
        <title>VSG repertoire of Trypanosoma brucei EATRO 1125.</title>
        <authorList>
            <person name="Cross G.A."/>
        </authorList>
    </citation>
    <scope>NUCLEOTIDE SEQUENCE</scope>
    <source>
        <strain evidence="2">EATRO 1125</strain>
    </source>
</reference>
<dbReference type="AlphaFoldDB" id="A0A1J0R818"/>
<dbReference type="EMBL" id="KX700093">
    <property type="protein sequence ID" value="APD74049.1"/>
    <property type="molecule type" value="Genomic_DNA"/>
</dbReference>
<name>A0A1J0R818_9TRYP</name>
<dbReference type="VEuPathDB" id="TriTrypDB:Tb427_000572200"/>
<accession>A0A1J0R818</accession>
<dbReference type="VEuPathDB" id="TriTrypDB:Tb1125.Tb09.v4.0114"/>
<evidence type="ECO:0000313" key="2">
    <source>
        <dbReference type="EMBL" id="APD74049.1"/>
    </source>
</evidence>
<evidence type="ECO:0000256" key="1">
    <source>
        <dbReference type="SAM" id="MobiDB-lite"/>
    </source>
</evidence>
<feature type="compositionally biased region" description="Basic and acidic residues" evidence="1">
    <location>
        <begin position="408"/>
        <end position="428"/>
    </location>
</feature>
<dbReference type="VEuPathDB" id="TriTrypDB:Tb09.v4.0191"/>
<sequence length="438" mass="46263">MGEEDEAAANKAVKSFCTAQLYFRAISTELQRWRQQTQLQTEKLQQELQLTELAKATKKGTPYAAAYAFLSTTAAHRLNDALRIGEQIAKTTATAEALLARRLGEISAFTKTTTELATGYTTAHSANQLTGGAIVNSGNGIGCTITLTHKAANSVACKDSSGDRPAAQSIGKYLATATKLKLATADQLKLKTTTISVHGAGALGTGNQAKTTSDGKACEQNAVATATAADATAAFGLSKLSYTVEHPSGELNIDELTHANGVTQGNSNTDPQAELLTKDKDVAKAIKAAQTANKQLPKTLSDTTIADLASTKEAQLLAAWLKDPKAAKLKLETSSEKVAQAIFGHKDGSIKERFLDPLAKDSHTIPTDGEPITGSTEQLSKTNFSKAVAYYTAQELKKAAEASVGAKPEGEKKSDAEDKAKEEKDGDSKATTTELYRH</sequence>
<feature type="region of interest" description="Disordered" evidence="1">
    <location>
        <begin position="399"/>
        <end position="438"/>
    </location>
</feature>